<feature type="region of interest" description="Disordered" evidence="1">
    <location>
        <begin position="126"/>
        <end position="162"/>
    </location>
</feature>
<gene>
    <name evidence="2" type="ORF">QYF61_018959</name>
</gene>
<organism evidence="2 3">
    <name type="scientific">Mycteria americana</name>
    <name type="common">Wood stork</name>
    <dbReference type="NCBI Taxonomy" id="33587"/>
    <lineage>
        <taxon>Eukaryota</taxon>
        <taxon>Metazoa</taxon>
        <taxon>Chordata</taxon>
        <taxon>Craniata</taxon>
        <taxon>Vertebrata</taxon>
        <taxon>Euteleostomi</taxon>
        <taxon>Archelosauria</taxon>
        <taxon>Archosauria</taxon>
        <taxon>Dinosauria</taxon>
        <taxon>Saurischia</taxon>
        <taxon>Theropoda</taxon>
        <taxon>Coelurosauria</taxon>
        <taxon>Aves</taxon>
        <taxon>Neognathae</taxon>
        <taxon>Neoaves</taxon>
        <taxon>Aequornithes</taxon>
        <taxon>Ciconiiformes</taxon>
        <taxon>Ciconiidae</taxon>
        <taxon>Mycteria</taxon>
    </lineage>
</organism>
<proteinExistence type="predicted"/>
<protein>
    <submittedName>
        <fullName evidence="2">Uncharacterized protein</fullName>
    </submittedName>
</protein>
<comment type="caution">
    <text evidence="2">The sequence shown here is derived from an EMBL/GenBank/DDBJ whole genome shotgun (WGS) entry which is preliminary data.</text>
</comment>
<dbReference type="AlphaFoldDB" id="A0AAN7NVN6"/>
<dbReference type="EMBL" id="JAUNZN010000001">
    <property type="protein sequence ID" value="KAK4831761.1"/>
    <property type="molecule type" value="Genomic_DNA"/>
</dbReference>
<evidence type="ECO:0000313" key="2">
    <source>
        <dbReference type="EMBL" id="KAK4831761.1"/>
    </source>
</evidence>
<accession>A0AAN7NVN6</accession>
<reference evidence="2 3" key="1">
    <citation type="journal article" date="2023" name="J. Hered.">
        <title>Chromosome-level genome of the wood stork (Mycteria americana) provides insight into avian chromosome evolution.</title>
        <authorList>
            <person name="Flamio R. Jr."/>
            <person name="Ramstad K.M."/>
        </authorList>
    </citation>
    <scope>NUCLEOTIDE SEQUENCE [LARGE SCALE GENOMIC DNA]</scope>
    <source>
        <strain evidence="2">JAX WOST 10</strain>
    </source>
</reference>
<sequence length="162" mass="17944">MSCFIIFVNDLEKVTTNCRVQLICLRAGLIFRAGGIIQHRPILKINKDKCEVLHPIWTNPPQQYRMGTDRLRSISSEKDPGILVDCVTGTLHPPPPIKPGAFGTATTAFSRLILAPFVLCRAAGTHTPRQGEEEGRDPAVARQGPQPVRRLGSEKLLDRDQL</sequence>
<dbReference type="Proteomes" id="UP001333110">
    <property type="component" value="Unassembled WGS sequence"/>
</dbReference>
<feature type="compositionally biased region" description="Basic and acidic residues" evidence="1">
    <location>
        <begin position="129"/>
        <end position="139"/>
    </location>
</feature>
<evidence type="ECO:0000256" key="1">
    <source>
        <dbReference type="SAM" id="MobiDB-lite"/>
    </source>
</evidence>
<feature type="compositionally biased region" description="Basic and acidic residues" evidence="1">
    <location>
        <begin position="151"/>
        <end position="162"/>
    </location>
</feature>
<name>A0AAN7NVN6_MYCAM</name>
<evidence type="ECO:0000313" key="3">
    <source>
        <dbReference type="Proteomes" id="UP001333110"/>
    </source>
</evidence>
<keyword evidence="3" id="KW-1185">Reference proteome</keyword>